<dbReference type="Proteomes" id="UP000442990">
    <property type="component" value="Unassembled WGS sequence"/>
</dbReference>
<proteinExistence type="predicted"/>
<dbReference type="RefSeq" id="WP_192582737.1">
    <property type="nucleotide sequence ID" value="NZ_WBKG01000041.1"/>
</dbReference>
<dbReference type="GO" id="GO:0006355">
    <property type="term" value="P:regulation of DNA-templated transcription"/>
    <property type="evidence" value="ECO:0007669"/>
    <property type="project" value="InterPro"/>
</dbReference>
<dbReference type="InterPro" id="IPR016032">
    <property type="entry name" value="Sig_transdc_resp-reg_C-effctor"/>
</dbReference>
<evidence type="ECO:0000313" key="3">
    <source>
        <dbReference type="Proteomes" id="UP000442990"/>
    </source>
</evidence>
<dbReference type="Gene3D" id="1.10.10.10">
    <property type="entry name" value="Winged helix-like DNA-binding domain superfamily/Winged helix DNA-binding domain"/>
    <property type="match status" value="1"/>
</dbReference>
<feature type="domain" description="HTH luxR-type" evidence="1">
    <location>
        <begin position="151"/>
        <end position="208"/>
    </location>
</feature>
<dbReference type="SUPFAM" id="SSF46894">
    <property type="entry name" value="C-terminal effector domain of the bipartite response regulators"/>
    <property type="match status" value="1"/>
</dbReference>
<dbReference type="InterPro" id="IPR000014">
    <property type="entry name" value="PAS"/>
</dbReference>
<accession>A0A7J5D5H5</accession>
<name>A0A7J5D5H5_9ACTN</name>
<dbReference type="SMART" id="SM00421">
    <property type="entry name" value="HTH_LUXR"/>
    <property type="match status" value="1"/>
</dbReference>
<dbReference type="SUPFAM" id="SSF55785">
    <property type="entry name" value="PYP-like sensor domain (PAS domain)"/>
    <property type="match status" value="1"/>
</dbReference>
<dbReference type="AlphaFoldDB" id="A0A7J5D5H5"/>
<dbReference type="InterPro" id="IPR035965">
    <property type="entry name" value="PAS-like_dom_sf"/>
</dbReference>
<dbReference type="EMBL" id="WBKG01000041">
    <property type="protein sequence ID" value="KAB1979581.1"/>
    <property type="molecule type" value="Genomic_DNA"/>
</dbReference>
<reference evidence="2 3" key="1">
    <citation type="submission" date="2019-09" db="EMBL/GenBank/DDBJ databases">
        <title>Isolation and identification of active actinomycetes.</title>
        <authorList>
            <person name="Yu Z."/>
            <person name="Han C."/>
            <person name="Yu B."/>
        </authorList>
    </citation>
    <scope>NUCLEOTIDE SEQUENCE [LARGE SCALE GENOMIC DNA]</scope>
    <source>
        <strain evidence="2 3">NEAU-H2</strain>
    </source>
</reference>
<gene>
    <name evidence="2" type="ORF">F8144_35850</name>
</gene>
<dbReference type="Gene3D" id="3.30.450.20">
    <property type="entry name" value="PAS domain"/>
    <property type="match status" value="1"/>
</dbReference>
<dbReference type="NCBIfam" id="TIGR00229">
    <property type="entry name" value="sensory_box"/>
    <property type="match status" value="1"/>
</dbReference>
<dbReference type="InterPro" id="IPR000792">
    <property type="entry name" value="Tscrpt_reg_LuxR_C"/>
</dbReference>
<evidence type="ECO:0000259" key="1">
    <source>
        <dbReference type="SMART" id="SM00421"/>
    </source>
</evidence>
<protein>
    <submittedName>
        <fullName evidence="2">PAS domain S-box protein</fullName>
    </submittedName>
</protein>
<comment type="caution">
    <text evidence="2">The sequence shown here is derived from an EMBL/GenBank/DDBJ whole genome shotgun (WGS) entry which is preliminary data.</text>
</comment>
<organism evidence="2 3">
    <name type="scientific">Streptomyces triticiradicis</name>
    <dbReference type="NCBI Taxonomy" id="2651189"/>
    <lineage>
        <taxon>Bacteria</taxon>
        <taxon>Bacillati</taxon>
        <taxon>Actinomycetota</taxon>
        <taxon>Actinomycetes</taxon>
        <taxon>Kitasatosporales</taxon>
        <taxon>Streptomycetaceae</taxon>
        <taxon>Streptomyces</taxon>
    </lineage>
</organism>
<evidence type="ECO:0000313" key="2">
    <source>
        <dbReference type="EMBL" id="KAB1979581.1"/>
    </source>
</evidence>
<dbReference type="GO" id="GO:0003677">
    <property type="term" value="F:DNA binding"/>
    <property type="evidence" value="ECO:0007669"/>
    <property type="project" value="InterPro"/>
</dbReference>
<sequence length="230" mass="25100">MIDETRATTVAPVSSTATKQGSEYGEIFRLMFERSGLCMATLDRSLCLREANTDFLAQFGRNPRDSYGRPFSTFLHPTARRSIGRDLELLSAGERDRVGGKFIAVRQDGALLFGELIAVSAVRSLGEVDSILVLVGRTSRVGKTQAMVRRGMLLAPMDAKILEGVAAGMSTDKLATVLHMSRGGVEYRITALMRRFKAVNRTELASKAYSMGLLTADSWPPTVQSAYVQA</sequence>
<dbReference type="InterPro" id="IPR036388">
    <property type="entry name" value="WH-like_DNA-bd_sf"/>
</dbReference>
<dbReference type="Pfam" id="PF00196">
    <property type="entry name" value="GerE"/>
    <property type="match status" value="1"/>
</dbReference>
<keyword evidence="3" id="KW-1185">Reference proteome</keyword>